<gene>
    <name evidence="1" type="ORF">H5410_061385</name>
</gene>
<reference evidence="1 2" key="1">
    <citation type="submission" date="2020-09" db="EMBL/GenBank/DDBJ databases">
        <title>De no assembly of potato wild relative species, Solanum commersonii.</title>
        <authorList>
            <person name="Cho K."/>
        </authorList>
    </citation>
    <scope>NUCLEOTIDE SEQUENCE [LARGE SCALE GENOMIC DNA]</scope>
    <source>
        <strain evidence="1">LZ3.2</strain>
        <tissue evidence="1">Leaf</tissue>
    </source>
</reference>
<sequence length="157" mass="17832">AQKGTKRLKRTKKLKPEHRRTHLANCRRDALRPLFYSAKQNIPPNDAGHKHAEGKVQNAMNKKKGETPSRSAIATNVAERSAVILFSETINTSCSFILSRSKLANIKPPMCFRLAPDKGRLKSVSGVRRRLTFMRQMGVREEPYLKRATCDKTLFDI</sequence>
<evidence type="ECO:0000313" key="1">
    <source>
        <dbReference type="EMBL" id="KAG5571619.1"/>
    </source>
</evidence>
<dbReference type="AlphaFoldDB" id="A0A9J5W7K5"/>
<accession>A0A9J5W7K5</accession>
<protein>
    <submittedName>
        <fullName evidence="1">Uncharacterized protein</fullName>
    </submittedName>
</protein>
<feature type="non-terminal residue" evidence="1">
    <location>
        <position position="157"/>
    </location>
</feature>
<evidence type="ECO:0000313" key="2">
    <source>
        <dbReference type="Proteomes" id="UP000824120"/>
    </source>
</evidence>
<keyword evidence="2" id="KW-1185">Reference proteome</keyword>
<proteinExistence type="predicted"/>
<dbReference type="Proteomes" id="UP000824120">
    <property type="component" value="Chromosome 12"/>
</dbReference>
<dbReference type="EMBL" id="JACXVP010000012">
    <property type="protein sequence ID" value="KAG5571619.1"/>
    <property type="molecule type" value="Genomic_DNA"/>
</dbReference>
<comment type="caution">
    <text evidence="1">The sequence shown here is derived from an EMBL/GenBank/DDBJ whole genome shotgun (WGS) entry which is preliminary data.</text>
</comment>
<name>A0A9J5W7K5_SOLCO</name>
<organism evidence="1 2">
    <name type="scientific">Solanum commersonii</name>
    <name type="common">Commerson's wild potato</name>
    <name type="synonym">Commerson's nightshade</name>
    <dbReference type="NCBI Taxonomy" id="4109"/>
    <lineage>
        <taxon>Eukaryota</taxon>
        <taxon>Viridiplantae</taxon>
        <taxon>Streptophyta</taxon>
        <taxon>Embryophyta</taxon>
        <taxon>Tracheophyta</taxon>
        <taxon>Spermatophyta</taxon>
        <taxon>Magnoliopsida</taxon>
        <taxon>eudicotyledons</taxon>
        <taxon>Gunneridae</taxon>
        <taxon>Pentapetalae</taxon>
        <taxon>asterids</taxon>
        <taxon>lamiids</taxon>
        <taxon>Solanales</taxon>
        <taxon>Solanaceae</taxon>
        <taxon>Solanoideae</taxon>
        <taxon>Solaneae</taxon>
        <taxon>Solanum</taxon>
    </lineage>
</organism>